<evidence type="ECO:0000313" key="2">
    <source>
        <dbReference type="Proteomes" id="UP000299102"/>
    </source>
</evidence>
<accession>A0A4C1ZCK7</accession>
<sequence>MEIASPWRSQFLNSTRAEEPDLRHSAQNKLYRNIRLGGLSVNVVTGNRDFDTEFLIRRLEASIKRHNGLFVEPSTLAQCRLGLLKIVLFGVIRTSATNS</sequence>
<proteinExistence type="predicted"/>
<protein>
    <submittedName>
        <fullName evidence="1">Uncharacterized protein</fullName>
    </submittedName>
</protein>
<comment type="caution">
    <text evidence="1">The sequence shown here is derived from an EMBL/GenBank/DDBJ whole genome shotgun (WGS) entry which is preliminary data.</text>
</comment>
<keyword evidence="2" id="KW-1185">Reference proteome</keyword>
<name>A0A4C1ZCK7_EUMVA</name>
<gene>
    <name evidence="1" type="ORF">EVAR_64768_1</name>
</gene>
<dbReference type="EMBL" id="BGZK01001738">
    <property type="protein sequence ID" value="GBP85470.1"/>
    <property type="molecule type" value="Genomic_DNA"/>
</dbReference>
<evidence type="ECO:0000313" key="1">
    <source>
        <dbReference type="EMBL" id="GBP85470.1"/>
    </source>
</evidence>
<organism evidence="1 2">
    <name type="scientific">Eumeta variegata</name>
    <name type="common">Bagworm moth</name>
    <name type="synonym">Eumeta japonica</name>
    <dbReference type="NCBI Taxonomy" id="151549"/>
    <lineage>
        <taxon>Eukaryota</taxon>
        <taxon>Metazoa</taxon>
        <taxon>Ecdysozoa</taxon>
        <taxon>Arthropoda</taxon>
        <taxon>Hexapoda</taxon>
        <taxon>Insecta</taxon>
        <taxon>Pterygota</taxon>
        <taxon>Neoptera</taxon>
        <taxon>Endopterygota</taxon>
        <taxon>Lepidoptera</taxon>
        <taxon>Glossata</taxon>
        <taxon>Ditrysia</taxon>
        <taxon>Tineoidea</taxon>
        <taxon>Psychidae</taxon>
        <taxon>Oiketicinae</taxon>
        <taxon>Eumeta</taxon>
    </lineage>
</organism>
<dbReference type="Proteomes" id="UP000299102">
    <property type="component" value="Unassembled WGS sequence"/>
</dbReference>
<reference evidence="1 2" key="1">
    <citation type="journal article" date="2019" name="Commun. Biol.">
        <title>The bagworm genome reveals a unique fibroin gene that provides high tensile strength.</title>
        <authorList>
            <person name="Kono N."/>
            <person name="Nakamura H."/>
            <person name="Ohtoshi R."/>
            <person name="Tomita M."/>
            <person name="Numata K."/>
            <person name="Arakawa K."/>
        </authorList>
    </citation>
    <scope>NUCLEOTIDE SEQUENCE [LARGE SCALE GENOMIC DNA]</scope>
</reference>
<dbReference type="AlphaFoldDB" id="A0A4C1ZCK7"/>